<dbReference type="AlphaFoldDB" id="A0A1W1Z2R2"/>
<sequence>MKLDLKKLGVLGTVLFGTIGLTSCLNNDDELPVVQDAGFVAFFNVSPDSNGVRFYSNDRLINQNSTNYSQFFGYVTMEAGTHQIKVNSGSGSDLDTISMNVMKDKRYSVFAVNEFENLELVAYEDALVAPGAGKSSLRFIQLSPDAPQLTIAIEGIEAPVGNLNYKQATSFVQINELINKDLYLISTETQDTLFTKEIRLENGKIYSVFSKGFVNTTNTNQKLDVQIVPVN</sequence>
<evidence type="ECO:0000259" key="1">
    <source>
        <dbReference type="Pfam" id="PF14344"/>
    </source>
</evidence>
<keyword evidence="3" id="KW-1185">Reference proteome</keyword>
<gene>
    <name evidence="2" type="ORF">SAMN06296427_102149</name>
</gene>
<name>A0A1W1Z2R2_9FLAO</name>
<accession>A0A1W1Z2R2</accession>
<proteinExistence type="predicted"/>
<evidence type="ECO:0000313" key="2">
    <source>
        <dbReference type="EMBL" id="SMC42750.1"/>
    </source>
</evidence>
<feature type="domain" description="DUF4397" evidence="1">
    <location>
        <begin position="39"/>
        <end position="151"/>
    </location>
</feature>
<evidence type="ECO:0000313" key="3">
    <source>
        <dbReference type="Proteomes" id="UP000192393"/>
    </source>
</evidence>
<dbReference type="EMBL" id="FWXS01000002">
    <property type="protein sequence ID" value="SMC42750.1"/>
    <property type="molecule type" value="Genomic_DNA"/>
</dbReference>
<dbReference type="Proteomes" id="UP000192393">
    <property type="component" value="Unassembled WGS sequence"/>
</dbReference>
<dbReference type="InterPro" id="IPR025510">
    <property type="entry name" value="DUF4397"/>
</dbReference>
<dbReference type="OrthoDB" id="9792011at2"/>
<reference evidence="2 3" key="1">
    <citation type="submission" date="2017-04" db="EMBL/GenBank/DDBJ databases">
        <authorList>
            <person name="Afonso C.L."/>
            <person name="Miller P.J."/>
            <person name="Scott M.A."/>
            <person name="Spackman E."/>
            <person name="Goraichik I."/>
            <person name="Dimitrov K.M."/>
            <person name="Suarez D.L."/>
            <person name="Swayne D.E."/>
        </authorList>
    </citation>
    <scope>NUCLEOTIDE SEQUENCE [LARGE SCALE GENOMIC DNA]</scope>
    <source>
        <strain evidence="2 3">CGMCC 1.12708</strain>
    </source>
</reference>
<dbReference type="PROSITE" id="PS51257">
    <property type="entry name" value="PROKAR_LIPOPROTEIN"/>
    <property type="match status" value="1"/>
</dbReference>
<dbReference type="RefSeq" id="WP_084016266.1">
    <property type="nucleotide sequence ID" value="NZ_FWXS01000002.1"/>
</dbReference>
<organism evidence="2 3">
    <name type="scientific">Moheibacter sediminis</name>
    <dbReference type="NCBI Taxonomy" id="1434700"/>
    <lineage>
        <taxon>Bacteria</taxon>
        <taxon>Pseudomonadati</taxon>
        <taxon>Bacteroidota</taxon>
        <taxon>Flavobacteriia</taxon>
        <taxon>Flavobacteriales</taxon>
        <taxon>Weeksellaceae</taxon>
        <taxon>Moheibacter</taxon>
    </lineage>
</organism>
<protein>
    <recommendedName>
        <fullName evidence="1">DUF4397 domain-containing protein</fullName>
    </recommendedName>
</protein>
<dbReference type="Pfam" id="PF14344">
    <property type="entry name" value="DUF4397"/>
    <property type="match status" value="1"/>
</dbReference>
<dbReference type="STRING" id="1434700.SAMN06296427_102149"/>